<sequence>MAVTGKLNKEDIESGGFNGIRQKRLIVHRYYGPGAGVREGTWTGIGNLVYLSDSYFDPGVETGLHPHRHIDVLTFVAEGALAHQGSLEHGVNVNTMEFQVQKAGLEGFMHNEKNTGDTPTRMLQMWVLPQEEKPEASFRIYKAEKGKRIKVYGQEDNNSTQLELAYLEDTQKIDIGPRSLVYVIKGDIIADGEPVSEGHILEVNASEIRSDKESVLLIAYEEN</sequence>
<dbReference type="InterPro" id="IPR011051">
    <property type="entry name" value="RmlC_Cupin_sf"/>
</dbReference>
<evidence type="ECO:0000256" key="2">
    <source>
        <dbReference type="RuleBase" id="RU003457"/>
    </source>
</evidence>
<dbReference type="Gene3D" id="2.60.120.10">
    <property type="entry name" value="Jelly Rolls"/>
    <property type="match status" value="1"/>
</dbReference>
<dbReference type="InterPro" id="IPR012093">
    <property type="entry name" value="Pirin"/>
</dbReference>
<reference evidence="4 5" key="1">
    <citation type="submission" date="2020-01" db="EMBL/GenBank/DDBJ databases">
        <title>Leptobacterium flavescens.</title>
        <authorList>
            <person name="Wang G."/>
        </authorList>
    </citation>
    <scope>NUCLEOTIDE SEQUENCE [LARGE SCALE GENOMIC DNA]</scope>
    <source>
        <strain evidence="4 5">KCTC 22160</strain>
    </source>
</reference>
<accession>A0A6P0UUA7</accession>
<dbReference type="PANTHER" id="PTHR43212:SF3">
    <property type="entry name" value="QUERCETIN 2,3-DIOXYGENASE"/>
    <property type="match status" value="1"/>
</dbReference>
<proteinExistence type="inferred from homology"/>
<dbReference type="InterPro" id="IPR003829">
    <property type="entry name" value="Pirin_N_dom"/>
</dbReference>
<evidence type="ECO:0000259" key="3">
    <source>
        <dbReference type="Pfam" id="PF02678"/>
    </source>
</evidence>
<dbReference type="Proteomes" id="UP000468581">
    <property type="component" value="Unassembled WGS sequence"/>
</dbReference>
<dbReference type="Pfam" id="PF02678">
    <property type="entry name" value="Pirin"/>
    <property type="match status" value="1"/>
</dbReference>
<dbReference type="RefSeq" id="WP_163608694.1">
    <property type="nucleotide sequence ID" value="NZ_JAABOO010000004.1"/>
</dbReference>
<name>A0A6P0UUA7_9FLAO</name>
<gene>
    <name evidence="4" type="ORF">GWK08_18340</name>
</gene>
<protein>
    <submittedName>
        <fullName evidence="4">Nuclease PIN</fullName>
    </submittedName>
</protein>
<dbReference type="EMBL" id="JAABOO010000004">
    <property type="protein sequence ID" value="NER15419.1"/>
    <property type="molecule type" value="Genomic_DNA"/>
</dbReference>
<evidence type="ECO:0000313" key="5">
    <source>
        <dbReference type="Proteomes" id="UP000468581"/>
    </source>
</evidence>
<dbReference type="InterPro" id="IPR014710">
    <property type="entry name" value="RmlC-like_jellyroll"/>
</dbReference>
<keyword evidence="5" id="KW-1185">Reference proteome</keyword>
<comment type="caution">
    <text evidence="4">The sequence shown here is derived from an EMBL/GenBank/DDBJ whole genome shotgun (WGS) entry which is preliminary data.</text>
</comment>
<evidence type="ECO:0000256" key="1">
    <source>
        <dbReference type="ARBA" id="ARBA00008416"/>
    </source>
</evidence>
<feature type="domain" description="Pirin N-terminal" evidence="3">
    <location>
        <begin position="59"/>
        <end position="127"/>
    </location>
</feature>
<dbReference type="PANTHER" id="PTHR43212">
    <property type="entry name" value="QUERCETIN 2,3-DIOXYGENASE"/>
    <property type="match status" value="1"/>
</dbReference>
<dbReference type="AlphaFoldDB" id="A0A6P0UUA7"/>
<comment type="similarity">
    <text evidence="1 2">Belongs to the pirin family.</text>
</comment>
<evidence type="ECO:0000313" key="4">
    <source>
        <dbReference type="EMBL" id="NER15419.1"/>
    </source>
</evidence>
<organism evidence="4 5">
    <name type="scientific">Leptobacterium flavescens</name>
    <dbReference type="NCBI Taxonomy" id="472055"/>
    <lineage>
        <taxon>Bacteria</taxon>
        <taxon>Pseudomonadati</taxon>
        <taxon>Bacteroidota</taxon>
        <taxon>Flavobacteriia</taxon>
        <taxon>Flavobacteriales</taxon>
        <taxon>Flavobacteriaceae</taxon>
        <taxon>Leptobacterium</taxon>
    </lineage>
</organism>
<dbReference type="SUPFAM" id="SSF51182">
    <property type="entry name" value="RmlC-like cupins"/>
    <property type="match status" value="1"/>
</dbReference>